<dbReference type="InterPro" id="IPR047665">
    <property type="entry name" value="ComGG_streptococcus-type"/>
</dbReference>
<dbReference type="Proteomes" id="UP000248954">
    <property type="component" value="Chromosome 1"/>
</dbReference>
<keyword evidence="1" id="KW-0812">Transmembrane</keyword>
<dbReference type="AlphaFoldDB" id="A0AB38G3N5"/>
<keyword evidence="1" id="KW-1133">Transmembrane helix</keyword>
<feature type="transmembrane region" description="Helical" evidence="1">
    <location>
        <begin position="12"/>
        <end position="32"/>
    </location>
</feature>
<dbReference type="RefSeq" id="WP_231872460.1">
    <property type="nucleotide sequence ID" value="NZ_CP066277.1"/>
</dbReference>
<dbReference type="EMBL" id="LS483348">
    <property type="protein sequence ID" value="SQF41410.1"/>
    <property type="molecule type" value="Genomic_DNA"/>
</dbReference>
<sequence>MFTLLRRQVKAGILLYALLMAAIFALLLQFYLGRVVASERQHQAQIKSAQAYLMAEMSKDLADEESGQYQFDKGTVSYHYKDKLLVETVTLGSKEEFQYTFYLPKKEKKHLKKKVTSAFFSFSRFFDMISLGGENEF</sequence>
<evidence type="ECO:0000313" key="3">
    <source>
        <dbReference type="Proteomes" id="UP000248954"/>
    </source>
</evidence>
<gene>
    <name evidence="2" type="ORF">NCTC8738_00149</name>
</gene>
<name>A0AB38G3N5_9STRE</name>
<reference evidence="2 3" key="1">
    <citation type="submission" date="2018-06" db="EMBL/GenBank/DDBJ databases">
        <authorList>
            <consortium name="Pathogen Informatics"/>
            <person name="Doyle S."/>
        </authorList>
    </citation>
    <scope>NUCLEOTIDE SEQUENCE [LARGE SCALE GENOMIC DNA]</scope>
    <source>
        <strain evidence="2 3">NCTC8738</strain>
    </source>
</reference>
<accession>A0AB38G3N5</accession>
<organism evidence="2 3">
    <name type="scientific">Streptococcus lutetiensis</name>
    <dbReference type="NCBI Taxonomy" id="150055"/>
    <lineage>
        <taxon>Bacteria</taxon>
        <taxon>Bacillati</taxon>
        <taxon>Bacillota</taxon>
        <taxon>Bacilli</taxon>
        <taxon>Lactobacillales</taxon>
        <taxon>Streptococcaceae</taxon>
        <taxon>Streptococcus</taxon>
    </lineage>
</organism>
<keyword evidence="1" id="KW-0472">Membrane</keyword>
<evidence type="ECO:0000313" key="2">
    <source>
        <dbReference type="EMBL" id="SQF41410.1"/>
    </source>
</evidence>
<evidence type="ECO:0000256" key="1">
    <source>
        <dbReference type="SAM" id="Phobius"/>
    </source>
</evidence>
<proteinExistence type="predicted"/>
<dbReference type="NCBIfam" id="NF041014">
    <property type="entry name" value="pilin_ComGG_2"/>
    <property type="match status" value="1"/>
</dbReference>
<protein>
    <submittedName>
        <fullName evidence="2">Late competence protein ComGG</fullName>
    </submittedName>
</protein>